<proteinExistence type="inferred from homology"/>
<dbReference type="CDD" id="cd07402">
    <property type="entry name" value="MPP_GpdQ"/>
    <property type="match status" value="1"/>
</dbReference>
<keyword evidence="1" id="KW-0479">Metal-binding</keyword>
<reference evidence="6 7" key="1">
    <citation type="submission" date="2018-01" db="EMBL/GenBank/DDBJ databases">
        <title>Saezia sanguinis gen. nov., sp. nov., in the order Burkholderiales isolated from human blood.</title>
        <authorList>
            <person name="Medina-Pascual M.J."/>
            <person name="Valdezate S."/>
            <person name="Monzon S."/>
            <person name="Cuesta I."/>
            <person name="Carrasco G."/>
            <person name="Villalon P."/>
            <person name="Saez-Nieto J.A."/>
        </authorList>
    </citation>
    <scope>NUCLEOTIDE SEQUENCE [LARGE SCALE GENOMIC DNA]</scope>
    <source>
        <strain evidence="6 7">CNM695-12</strain>
    </source>
</reference>
<dbReference type="PANTHER" id="PTHR42988:SF2">
    <property type="entry name" value="CYCLIC NUCLEOTIDE PHOSPHODIESTERASE CBUA0032-RELATED"/>
    <property type="match status" value="1"/>
</dbReference>
<dbReference type="SUPFAM" id="SSF56300">
    <property type="entry name" value="Metallo-dependent phosphatases"/>
    <property type="match status" value="1"/>
</dbReference>
<comment type="caution">
    <text evidence="6">The sequence shown here is derived from an EMBL/GenBank/DDBJ whole genome shotgun (WGS) entry which is preliminary data.</text>
</comment>
<keyword evidence="2 6" id="KW-0378">Hydrolase</keyword>
<dbReference type="InterPro" id="IPR042281">
    <property type="entry name" value="GpdQ_beta-strand"/>
</dbReference>
<dbReference type="InterPro" id="IPR026575">
    <property type="entry name" value="GpdQ/CpdA-like"/>
</dbReference>
<evidence type="ECO:0000259" key="5">
    <source>
        <dbReference type="Pfam" id="PF00149"/>
    </source>
</evidence>
<sequence length="274" mass="30303">MVPEPIKILLQLSDAHIVPEGQMLSGKVDTRSCLMQAIKQIKRMKLQPSAVVITGDLVDDGELQSYAHLKDIISMLDMPVYVLPGNHDRRDHMLQAFPSLVQDPRMQSAGFIQYTAQVDELRLVVLDTSVPGKPHGELCDVRLDWLEDVLAQEPDCPTVVAMHHPPFKTGMAFMDGIRLLKGVSRLEQIIASNRQVQRVVCGHVHRMCAHAFGGTVAITTPSVAHQMAFQFLPAEAPSFTFESPGCLLHTWQASNVCVTSHLMALDDFAGPFSF</sequence>
<organism evidence="6 7">
    <name type="scientific">Saezia sanguinis</name>
    <dbReference type="NCBI Taxonomy" id="1965230"/>
    <lineage>
        <taxon>Bacteria</taxon>
        <taxon>Pseudomonadati</taxon>
        <taxon>Pseudomonadota</taxon>
        <taxon>Betaproteobacteria</taxon>
        <taxon>Burkholderiales</taxon>
        <taxon>Saeziaceae</taxon>
        <taxon>Saezia</taxon>
    </lineage>
</organism>
<evidence type="ECO:0000313" key="6">
    <source>
        <dbReference type="EMBL" id="RUS66966.1"/>
    </source>
</evidence>
<evidence type="ECO:0000256" key="4">
    <source>
        <dbReference type="ARBA" id="ARBA00025742"/>
    </source>
</evidence>
<dbReference type="GO" id="GO:0046872">
    <property type="term" value="F:metal ion binding"/>
    <property type="evidence" value="ECO:0007669"/>
    <property type="project" value="UniProtKB-KW"/>
</dbReference>
<dbReference type="Gene3D" id="3.30.750.180">
    <property type="entry name" value="GpdQ, beta-strand dimerisation domain"/>
    <property type="match status" value="1"/>
</dbReference>
<evidence type="ECO:0000256" key="3">
    <source>
        <dbReference type="ARBA" id="ARBA00023004"/>
    </source>
</evidence>
<dbReference type="EMBL" id="PQSP01000002">
    <property type="protein sequence ID" value="RUS66966.1"/>
    <property type="molecule type" value="Genomic_DNA"/>
</dbReference>
<protein>
    <submittedName>
        <fullName evidence="6">3',5'-cyclic adenosine monophosphate phosphodiesterase CpdA</fullName>
        <ecNumber evidence="6">3.1.4.53</ecNumber>
    </submittedName>
</protein>
<evidence type="ECO:0000256" key="2">
    <source>
        <dbReference type="ARBA" id="ARBA00022801"/>
    </source>
</evidence>
<dbReference type="Pfam" id="PF00149">
    <property type="entry name" value="Metallophos"/>
    <property type="match status" value="1"/>
</dbReference>
<evidence type="ECO:0000313" key="7">
    <source>
        <dbReference type="Proteomes" id="UP000286947"/>
    </source>
</evidence>
<name>A0A433SE50_9BURK</name>
<dbReference type="Proteomes" id="UP000286947">
    <property type="component" value="Unassembled WGS sequence"/>
</dbReference>
<dbReference type="AlphaFoldDB" id="A0A433SE50"/>
<dbReference type="PANTHER" id="PTHR42988">
    <property type="entry name" value="PHOSPHOHYDROLASE"/>
    <property type="match status" value="1"/>
</dbReference>
<dbReference type="InterPro" id="IPR004843">
    <property type="entry name" value="Calcineurin-like_PHP"/>
</dbReference>
<dbReference type="OrthoDB" id="9784378at2"/>
<dbReference type="InterPro" id="IPR042283">
    <property type="entry name" value="GpdQ_catalytic"/>
</dbReference>
<dbReference type="RefSeq" id="WP_126978664.1">
    <property type="nucleotide sequence ID" value="NZ_PQSP01000002.1"/>
</dbReference>
<dbReference type="InterPro" id="IPR029052">
    <property type="entry name" value="Metallo-depent_PP-like"/>
</dbReference>
<accession>A0A433SE50</accession>
<gene>
    <name evidence="6" type="primary">cpdA_1</name>
    <name evidence="6" type="ORF">CUZ56_00903</name>
</gene>
<dbReference type="Gene3D" id="3.60.21.40">
    <property type="entry name" value="GpdQ, catalytic alpha/beta sandwich domain"/>
    <property type="match status" value="1"/>
</dbReference>
<dbReference type="GO" id="GO:0004115">
    <property type="term" value="F:3',5'-cyclic-AMP phosphodiesterase activity"/>
    <property type="evidence" value="ECO:0007669"/>
    <property type="project" value="UniProtKB-EC"/>
</dbReference>
<keyword evidence="7" id="KW-1185">Reference proteome</keyword>
<keyword evidence="3" id="KW-0408">Iron</keyword>
<evidence type="ECO:0000256" key="1">
    <source>
        <dbReference type="ARBA" id="ARBA00022723"/>
    </source>
</evidence>
<comment type="similarity">
    <text evidence="4">Belongs to the cyclic nucleotide phosphodiesterase class-III family.</text>
</comment>
<dbReference type="EC" id="3.1.4.53" evidence="6"/>
<feature type="domain" description="Calcineurin-like phosphoesterase" evidence="5">
    <location>
        <begin position="10"/>
        <end position="206"/>
    </location>
</feature>
<dbReference type="InterPro" id="IPR050884">
    <property type="entry name" value="CNP_phosphodiesterase-III"/>
</dbReference>